<feature type="region of interest" description="Disordered" evidence="2">
    <location>
        <begin position="597"/>
        <end position="624"/>
    </location>
</feature>
<gene>
    <name evidence="4" type="ORF">DF183_05455</name>
</gene>
<organism evidence="4 5">
    <name type="scientific">Alcaligenes faecalis</name>
    <dbReference type="NCBI Taxonomy" id="511"/>
    <lineage>
        <taxon>Bacteria</taxon>
        <taxon>Pseudomonadati</taxon>
        <taxon>Pseudomonadota</taxon>
        <taxon>Betaproteobacteria</taxon>
        <taxon>Burkholderiales</taxon>
        <taxon>Alcaligenaceae</taxon>
        <taxon>Alcaligenes</taxon>
    </lineage>
</organism>
<comment type="caution">
    <text evidence="4">The sequence shown here is derived from an EMBL/GenBank/DDBJ whole genome shotgun (WGS) entry which is preliminary data.</text>
</comment>
<reference evidence="4 5" key="2">
    <citation type="submission" date="2018-05" db="EMBL/GenBank/DDBJ databases">
        <authorList>
            <person name="Lanie J.A."/>
            <person name="Ng W.-L."/>
            <person name="Kazmierczak K.M."/>
            <person name="Andrzejewski T.M."/>
            <person name="Davidsen T.M."/>
            <person name="Wayne K.J."/>
            <person name="Tettelin H."/>
            <person name="Glass J.I."/>
            <person name="Rusch D."/>
            <person name="Podicherti R."/>
            <person name="Tsui H.-C.T."/>
            <person name="Winkler M.E."/>
        </authorList>
    </citation>
    <scope>NUCLEOTIDE SEQUENCE [LARGE SCALE GENOMIC DNA]</scope>
    <source>
        <strain evidence="4 5">YBY</strain>
    </source>
</reference>
<dbReference type="Proteomes" id="UP000245216">
    <property type="component" value="Unassembled WGS sequence"/>
</dbReference>
<sequence>MHIKSLRVEQFKRFRQPVSLDKLEPGLNIISAPNEAGKSTLAEALRTVFFERYGTGSLTKILPWGDSSAAPEIELDFSLNGQDMRLSKRFLKRKRCDLYIGNQHLDNDEAEQYLAQQMGFEYAAKGSSQARNWGVPGLLWIEQGQGQDLRSSVEHASGTLQQALGSEIADLTSADGDYLIEQAQQQLDQYVTQAQGQPRGVWLAAQKEAKELEEQLQSQQSALQQYQQWVDELAQARKQIAHAEANRPWEQLREQAKQVQVQLLQARQLQERAKELQQALTMLAEREKLYQQAGERDQEWANQRNQRAAQVKSLVAKLEQEQGTLNSLNQRLEQARSHRDASLQGQERARTWQQWFQDQASFEGTQQQLQQVQGQLEELGKLEIQLAQCGAALVQLKISDEALDQLRQQHQLIQRLQHQLETISTELQIELQDGASLLLDGESIQGQHRAHLSTSTLIELPGMGQLRIIPGGRDLGKVQQQLAQTQQEYVQTLGQLGGKSLEELEGRREQYREQEQQDRLLRSSMKALAPQGKAHLQGLVQAAQQRIAPQRPQGEAIEASELGRIAQAATMAEQQYRALESDWHDAREAVARTQARLEQAQAEANSLEQQWADPQRQQAQQEREQQWGQLRLQREQQLADQKALEAELAALPVSVLEQDLQRLERSAQQQEQSYNEARLAAQLVQTKLETHGAQGLEEQIDQTSLRLHDCQRRCATYERRVAALRLLLSVLREQRNALTQQLHEPLQKHINHYLRLLLGKARVELDEYLAPRWLQRDSGQGLADDIDGLSFGAREQIGLIARLAYADLLQQAGRPTLLILDDVLVHSDNDRLGAMKRIIHDAAQRHQILLFTCQADKWMDMGVALRPVPQGVQ</sequence>
<evidence type="ECO:0000256" key="1">
    <source>
        <dbReference type="SAM" id="Coils"/>
    </source>
</evidence>
<dbReference type="AlphaFoldDB" id="A0A2U2BQ95"/>
<keyword evidence="1" id="KW-0175">Coiled coil</keyword>
<dbReference type="Gene3D" id="3.40.50.300">
    <property type="entry name" value="P-loop containing nucleotide triphosphate hydrolases"/>
    <property type="match status" value="2"/>
</dbReference>
<evidence type="ECO:0000313" key="5">
    <source>
        <dbReference type="Proteomes" id="UP000245216"/>
    </source>
</evidence>
<dbReference type="EMBL" id="QEXO01000001">
    <property type="protein sequence ID" value="PWE16168.1"/>
    <property type="molecule type" value="Genomic_DNA"/>
</dbReference>
<dbReference type="PANTHER" id="PTHR41259:SF1">
    <property type="entry name" value="DOUBLE-STRAND BREAK REPAIR RAD50 ATPASE, PUTATIVE-RELATED"/>
    <property type="match status" value="1"/>
</dbReference>
<reference evidence="4 5" key="1">
    <citation type="submission" date="2018-05" db="EMBL/GenBank/DDBJ databases">
        <title>Genome Sequence of an Efficient Indole-Degrading Bacterium, Alcaligenes sp.YBY.</title>
        <authorList>
            <person name="Yang B."/>
        </authorList>
    </citation>
    <scope>NUCLEOTIDE SEQUENCE [LARGE SCALE GENOMIC DNA]</scope>
    <source>
        <strain evidence="4 5">YBY</strain>
    </source>
</reference>
<proteinExistence type="predicted"/>
<feature type="coiled-coil region" evidence="1">
    <location>
        <begin position="362"/>
        <end position="433"/>
    </location>
</feature>
<protein>
    <submittedName>
        <fullName evidence="4">GTP-binding protein</fullName>
    </submittedName>
</protein>
<accession>A0A2U2BQ95</accession>
<feature type="coiled-coil region" evidence="1">
    <location>
        <begin position="202"/>
        <end position="338"/>
    </location>
</feature>
<dbReference type="InterPro" id="IPR038729">
    <property type="entry name" value="Rad50/SbcC_AAA"/>
</dbReference>
<dbReference type="InterPro" id="IPR027417">
    <property type="entry name" value="P-loop_NTPase"/>
</dbReference>
<evidence type="ECO:0000259" key="3">
    <source>
        <dbReference type="Pfam" id="PF13476"/>
    </source>
</evidence>
<name>A0A2U2BQ95_ALCFA</name>
<feature type="coiled-coil region" evidence="1">
    <location>
        <begin position="653"/>
        <end position="741"/>
    </location>
</feature>
<dbReference type="SUPFAM" id="SSF52540">
    <property type="entry name" value="P-loop containing nucleoside triphosphate hydrolases"/>
    <property type="match status" value="1"/>
</dbReference>
<dbReference type="GO" id="GO:0006302">
    <property type="term" value="P:double-strand break repair"/>
    <property type="evidence" value="ECO:0007669"/>
    <property type="project" value="InterPro"/>
</dbReference>
<feature type="compositionally biased region" description="Low complexity" evidence="2">
    <location>
        <begin position="608"/>
        <end position="624"/>
    </location>
</feature>
<evidence type="ECO:0000256" key="2">
    <source>
        <dbReference type="SAM" id="MobiDB-lite"/>
    </source>
</evidence>
<dbReference type="GO" id="GO:0016887">
    <property type="term" value="F:ATP hydrolysis activity"/>
    <property type="evidence" value="ECO:0007669"/>
    <property type="project" value="InterPro"/>
</dbReference>
<feature type="domain" description="Rad50/SbcC-type AAA" evidence="3">
    <location>
        <begin position="5"/>
        <end position="283"/>
    </location>
</feature>
<evidence type="ECO:0000313" key="4">
    <source>
        <dbReference type="EMBL" id="PWE16168.1"/>
    </source>
</evidence>
<dbReference type="PANTHER" id="PTHR41259">
    <property type="entry name" value="DOUBLE-STRAND BREAK REPAIR RAD50 ATPASE, PUTATIVE-RELATED"/>
    <property type="match status" value="1"/>
</dbReference>
<dbReference type="RefSeq" id="WP_109088569.1">
    <property type="nucleotide sequence ID" value="NZ_QEXO01000001.1"/>
</dbReference>
<dbReference type="Pfam" id="PF13476">
    <property type="entry name" value="AAA_23"/>
    <property type="match status" value="1"/>
</dbReference>
<dbReference type="STRING" id="511.UZ73_18560"/>